<dbReference type="OrthoDB" id="495736at2"/>
<protein>
    <submittedName>
        <fullName evidence="2">Uncharacterized protein</fullName>
    </submittedName>
</protein>
<name>A3ISD6_9CHRO</name>
<accession>A3ISD6</accession>
<comment type="caution">
    <text evidence="2">The sequence shown here is derived from an EMBL/GenBank/DDBJ whole genome shotgun (WGS) entry which is preliminary data.</text>
</comment>
<sequence length="96" mass="11396">MNRTLNIFNTVRFFLLVFRTTFIIFWILGKDKDIKVTFDDSLEIRLNEENINDLNDYLTLETIQNKSEITEATINELADEIDSAVWETLKSKYIKE</sequence>
<keyword evidence="1" id="KW-0472">Membrane</keyword>
<organism evidence="2 3">
    <name type="scientific">Crocosphaera chwakensis CCY0110</name>
    <dbReference type="NCBI Taxonomy" id="391612"/>
    <lineage>
        <taxon>Bacteria</taxon>
        <taxon>Bacillati</taxon>
        <taxon>Cyanobacteriota</taxon>
        <taxon>Cyanophyceae</taxon>
        <taxon>Oscillatoriophycideae</taxon>
        <taxon>Chroococcales</taxon>
        <taxon>Aphanothecaceae</taxon>
        <taxon>Crocosphaera</taxon>
        <taxon>Crocosphaera chwakensis</taxon>
    </lineage>
</organism>
<feature type="transmembrane region" description="Helical" evidence="1">
    <location>
        <begin position="6"/>
        <end position="28"/>
    </location>
</feature>
<evidence type="ECO:0000313" key="2">
    <source>
        <dbReference type="EMBL" id="EAZ90652.1"/>
    </source>
</evidence>
<dbReference type="RefSeq" id="WP_008276292.1">
    <property type="nucleotide sequence ID" value="NZ_AAXW01000022.1"/>
</dbReference>
<gene>
    <name evidence="2" type="ORF">CY0110_08256</name>
</gene>
<dbReference type="EMBL" id="AAXW01000022">
    <property type="protein sequence ID" value="EAZ90652.1"/>
    <property type="molecule type" value="Genomic_DNA"/>
</dbReference>
<keyword evidence="1" id="KW-1133">Transmembrane helix</keyword>
<evidence type="ECO:0000313" key="3">
    <source>
        <dbReference type="Proteomes" id="UP000003781"/>
    </source>
</evidence>
<keyword evidence="1" id="KW-0812">Transmembrane</keyword>
<evidence type="ECO:0000256" key="1">
    <source>
        <dbReference type="SAM" id="Phobius"/>
    </source>
</evidence>
<dbReference type="eggNOG" id="ENOG5032HGC">
    <property type="taxonomic scope" value="Bacteria"/>
</dbReference>
<dbReference type="AlphaFoldDB" id="A3ISD6"/>
<reference evidence="2 3" key="1">
    <citation type="submission" date="2007-03" db="EMBL/GenBank/DDBJ databases">
        <authorList>
            <person name="Stal L."/>
            <person name="Ferriera S."/>
            <person name="Johnson J."/>
            <person name="Kravitz S."/>
            <person name="Beeson K."/>
            <person name="Sutton G."/>
            <person name="Rogers Y.-H."/>
            <person name="Friedman R."/>
            <person name="Frazier M."/>
            <person name="Venter J.C."/>
        </authorList>
    </citation>
    <scope>NUCLEOTIDE SEQUENCE [LARGE SCALE GENOMIC DNA]</scope>
    <source>
        <strain evidence="2 3">CCY0110</strain>
    </source>
</reference>
<proteinExistence type="predicted"/>
<keyword evidence="3" id="KW-1185">Reference proteome</keyword>
<dbReference type="Proteomes" id="UP000003781">
    <property type="component" value="Unassembled WGS sequence"/>
</dbReference>